<name>A0A1C0A802_9FIRM</name>
<evidence type="ECO:0000259" key="1">
    <source>
        <dbReference type="Pfam" id="PF09861"/>
    </source>
</evidence>
<accession>A0A1C0A802</accession>
<dbReference type="InterPro" id="IPR018657">
    <property type="entry name" value="LarA-like_N"/>
</dbReference>
<dbReference type="Gene3D" id="3.90.226.30">
    <property type="match status" value="1"/>
</dbReference>
<dbReference type="Pfam" id="PF09861">
    <property type="entry name" value="Lar_N"/>
    <property type="match status" value="1"/>
</dbReference>
<feature type="domain" description="LarA-like N-terminal" evidence="1">
    <location>
        <begin position="5"/>
        <end position="201"/>
    </location>
</feature>
<dbReference type="AlphaFoldDB" id="A0A1C0A802"/>
<dbReference type="InterPro" id="IPR048520">
    <property type="entry name" value="LarA_C"/>
</dbReference>
<evidence type="ECO:0000313" key="4">
    <source>
        <dbReference type="Proteomes" id="UP000093514"/>
    </source>
</evidence>
<dbReference type="OrthoDB" id="9770545at2"/>
<dbReference type="EMBL" id="LWDV01000009">
    <property type="protein sequence ID" value="OCL26367.1"/>
    <property type="molecule type" value="Genomic_DNA"/>
</dbReference>
<sequence>MKLKYGEEKVALNLDLLGKEVETLLPNEKEGVTDPLAAVKASLANPIKSLPLDKLVKEKCPKKVVIVVNDVSRLTPYDYMLPPLLEKLEKGGVKREAITFIIATGIHEPNTEEQNRRIFGDEIVNNYRLISHDPDNNLVNLGELSSGNTLLLNKEVVEADFLITTGVITAHYFAGFSGGRKSILPGVAGRESIQRNHAHMVNLLGNLPTIEDNPVSLEMIEAANKVGVDFILNVVTNSKKEIVEVVAGDLEAAWYQGVKTSAQMYHVPIKEKVDVAIVSAGGYPKDINIYQAQKALDNADYAVKDGGTIVLLAECRAGLGEDVFEEWLNTAKKPEDNIERIKERFVIGGHKAFAISKVALSKEFILISEFNQEITELMFAKKMNNLDEALSYLDKKYNNKYSAIIMPQGGLTVPVIKS</sequence>
<comment type="caution">
    <text evidence="3">The sequence shown here is derived from an EMBL/GenBank/DDBJ whole genome shotgun (WGS) entry which is preliminary data.</text>
</comment>
<dbReference type="InterPro" id="IPR048068">
    <property type="entry name" value="LarA-like"/>
</dbReference>
<dbReference type="Gene3D" id="3.40.50.11440">
    <property type="match status" value="1"/>
</dbReference>
<dbReference type="PANTHER" id="PTHR33171:SF17">
    <property type="entry name" value="LARA-LIKE N-TERMINAL DOMAIN-CONTAINING PROTEIN"/>
    <property type="match status" value="1"/>
</dbReference>
<dbReference type="NCBIfam" id="NF033504">
    <property type="entry name" value="Ni_dep_LarA"/>
    <property type="match status" value="1"/>
</dbReference>
<dbReference type="PANTHER" id="PTHR33171">
    <property type="entry name" value="LAR_N DOMAIN-CONTAINING PROTEIN"/>
    <property type="match status" value="1"/>
</dbReference>
<evidence type="ECO:0000313" key="3">
    <source>
        <dbReference type="EMBL" id="OCL26367.1"/>
    </source>
</evidence>
<protein>
    <submittedName>
        <fullName evidence="3">Transcriptional regulator</fullName>
    </submittedName>
</protein>
<reference evidence="4" key="1">
    <citation type="submission" date="2016-07" db="EMBL/GenBank/DDBJ databases">
        <authorList>
            <person name="Florea S."/>
            <person name="Webb J.S."/>
            <person name="Jaromczyk J."/>
            <person name="Schardl C.L."/>
        </authorList>
    </citation>
    <scope>NUCLEOTIDE SEQUENCE [LARGE SCALE GENOMIC DNA]</scope>
    <source>
        <strain evidence="4">Z6</strain>
    </source>
</reference>
<keyword evidence="4" id="KW-1185">Reference proteome</keyword>
<organism evidence="3 4">
    <name type="scientific">Orenia metallireducens</name>
    <dbReference type="NCBI Taxonomy" id="1413210"/>
    <lineage>
        <taxon>Bacteria</taxon>
        <taxon>Bacillati</taxon>
        <taxon>Bacillota</taxon>
        <taxon>Clostridia</taxon>
        <taxon>Halanaerobiales</taxon>
        <taxon>Halobacteroidaceae</taxon>
        <taxon>Orenia</taxon>
    </lineage>
</organism>
<reference evidence="3 4" key="2">
    <citation type="submission" date="2016-08" db="EMBL/GenBank/DDBJ databases">
        <title>Orenia metallireducens sp. nov. strain Z6, a Novel Metal-reducing Firmicute from the Deep Subsurface.</title>
        <authorList>
            <person name="Maxim B.I."/>
            <person name="Kenneth K."/>
            <person name="Flynn T.M."/>
            <person name="Oloughlin E.J."/>
            <person name="Locke R.A."/>
            <person name="Weber J.R."/>
            <person name="Egan S.M."/>
            <person name="Mackie R.I."/>
            <person name="Cann I.K."/>
        </authorList>
    </citation>
    <scope>NUCLEOTIDE SEQUENCE [LARGE SCALE GENOMIC DNA]</scope>
    <source>
        <strain evidence="3 4">Z6</strain>
    </source>
</reference>
<gene>
    <name evidence="3" type="ORF">U472_10200</name>
</gene>
<dbReference type="InterPro" id="IPR047926">
    <property type="entry name" value="Ni_dep_LarA"/>
</dbReference>
<dbReference type="Pfam" id="PF21113">
    <property type="entry name" value="LarA_C"/>
    <property type="match status" value="1"/>
</dbReference>
<dbReference type="GO" id="GO:0050043">
    <property type="term" value="F:lactate racemase activity"/>
    <property type="evidence" value="ECO:0007669"/>
    <property type="project" value="InterPro"/>
</dbReference>
<dbReference type="InterPro" id="IPR043166">
    <property type="entry name" value="LarA-like_C"/>
</dbReference>
<dbReference type="Proteomes" id="UP000093514">
    <property type="component" value="Unassembled WGS sequence"/>
</dbReference>
<feature type="domain" description="Lactate racemase C-terminal" evidence="2">
    <location>
        <begin position="271"/>
        <end position="409"/>
    </location>
</feature>
<evidence type="ECO:0000259" key="2">
    <source>
        <dbReference type="Pfam" id="PF21113"/>
    </source>
</evidence>
<dbReference type="RefSeq" id="WP_068718123.1">
    <property type="nucleotide sequence ID" value="NZ_LWDV01000009.1"/>
</dbReference>
<proteinExistence type="predicted"/>